<sequence length="225" mass="24402">MKRETELVIFDCDGVLVDSEPISIAVLRDVIASAGCDIDEATAYRLFLGRSMTTIGETLVLRYGLRFTEEHLEETRRLMSARFRAELKAIHGIRETLLALPHRRCVASSSRPERIRLSLEVAGILDLLEPAIYSATMVKRGKPAPDLFLHAASQMAADPAACIVIEDSPAGIEAAKAAGMRVFAFAGGSHAGPGRLREAFETLGPDLVFDDMRSLPALLAEASLP</sequence>
<comment type="cofactor">
    <cofactor evidence="1">
        <name>Mg(2+)</name>
        <dbReference type="ChEBI" id="CHEBI:18420"/>
    </cofactor>
</comment>
<dbReference type="Gene3D" id="3.40.50.1000">
    <property type="entry name" value="HAD superfamily/HAD-like"/>
    <property type="match status" value="1"/>
</dbReference>
<evidence type="ECO:0000313" key="5">
    <source>
        <dbReference type="EMBL" id="MEX4006193.1"/>
    </source>
</evidence>
<dbReference type="InterPro" id="IPR041492">
    <property type="entry name" value="HAD_2"/>
</dbReference>
<evidence type="ECO:0000256" key="2">
    <source>
        <dbReference type="ARBA" id="ARBA00006171"/>
    </source>
</evidence>
<reference evidence="5 6" key="1">
    <citation type="submission" date="2024-01" db="EMBL/GenBank/DDBJ databases">
        <title>New evidence supports the origin of RcGTA from prophage.</title>
        <authorList>
            <person name="Xu Y."/>
            <person name="Liu B."/>
            <person name="Chen F."/>
        </authorList>
    </citation>
    <scope>NUCLEOTIDE SEQUENCE [LARGE SCALE GENOMIC DNA]</scope>
    <source>
        <strain evidence="5 6">CBW1107-2</strain>
    </source>
</reference>
<accession>A0ABV3WPR0</accession>
<organism evidence="5 6">
    <name type="scientific">Neoaquamicrobium sediminum</name>
    <dbReference type="NCBI Taxonomy" id="1849104"/>
    <lineage>
        <taxon>Bacteria</taxon>
        <taxon>Pseudomonadati</taxon>
        <taxon>Pseudomonadota</taxon>
        <taxon>Alphaproteobacteria</taxon>
        <taxon>Hyphomicrobiales</taxon>
        <taxon>Phyllobacteriaceae</taxon>
        <taxon>Neoaquamicrobium</taxon>
    </lineage>
</organism>
<dbReference type="InterPro" id="IPR006439">
    <property type="entry name" value="HAD-SF_hydro_IA"/>
</dbReference>
<dbReference type="PANTHER" id="PTHR46193">
    <property type="entry name" value="6-PHOSPHOGLUCONATE PHOSPHATASE"/>
    <property type="match status" value="1"/>
</dbReference>
<evidence type="ECO:0000256" key="1">
    <source>
        <dbReference type="ARBA" id="ARBA00001946"/>
    </source>
</evidence>
<gene>
    <name evidence="5" type="ORF">V1479_02690</name>
</gene>
<dbReference type="CDD" id="cd07526">
    <property type="entry name" value="HAD_BPGM_like"/>
    <property type="match status" value="1"/>
</dbReference>
<dbReference type="PANTHER" id="PTHR46193:SF10">
    <property type="entry name" value="6-PHOSPHOGLUCONATE PHOSPHATASE"/>
    <property type="match status" value="1"/>
</dbReference>
<comment type="similarity">
    <text evidence="2">Belongs to the HAD-like hydrolase superfamily. CbbY/CbbZ/Gph/YieH family.</text>
</comment>
<name>A0ABV3WPR0_9HYPH</name>
<dbReference type="RefSeq" id="WP_368801544.1">
    <property type="nucleotide sequence ID" value="NZ_JAZHFV010000001.1"/>
</dbReference>
<dbReference type="InterPro" id="IPR023198">
    <property type="entry name" value="PGP-like_dom2"/>
</dbReference>
<dbReference type="InterPro" id="IPR036412">
    <property type="entry name" value="HAD-like_sf"/>
</dbReference>
<dbReference type="SFLD" id="SFLDG01135">
    <property type="entry name" value="C1.5.6:_HAD__Beta-PGM__Phospha"/>
    <property type="match status" value="1"/>
</dbReference>
<dbReference type="InterPro" id="IPR023214">
    <property type="entry name" value="HAD_sf"/>
</dbReference>
<dbReference type="SFLD" id="SFLDS00003">
    <property type="entry name" value="Haloacid_Dehalogenase"/>
    <property type="match status" value="1"/>
</dbReference>
<dbReference type="SFLD" id="SFLDG01129">
    <property type="entry name" value="C1.5:_HAD__Beta-PGM__Phosphata"/>
    <property type="match status" value="1"/>
</dbReference>
<dbReference type="EC" id="3.1.3.-" evidence="5"/>
<dbReference type="EMBL" id="JAZHFV010000001">
    <property type="protein sequence ID" value="MEX4006193.1"/>
    <property type="molecule type" value="Genomic_DNA"/>
</dbReference>
<keyword evidence="4" id="KW-0460">Magnesium</keyword>
<keyword evidence="3" id="KW-0479">Metal-binding</keyword>
<dbReference type="Proteomes" id="UP001559025">
    <property type="component" value="Unassembled WGS sequence"/>
</dbReference>
<dbReference type="NCBIfam" id="TIGR01509">
    <property type="entry name" value="HAD-SF-IA-v3"/>
    <property type="match status" value="1"/>
</dbReference>
<evidence type="ECO:0000256" key="3">
    <source>
        <dbReference type="ARBA" id="ARBA00022723"/>
    </source>
</evidence>
<keyword evidence="6" id="KW-1185">Reference proteome</keyword>
<dbReference type="GO" id="GO:0016787">
    <property type="term" value="F:hydrolase activity"/>
    <property type="evidence" value="ECO:0007669"/>
    <property type="project" value="UniProtKB-KW"/>
</dbReference>
<evidence type="ECO:0000256" key="4">
    <source>
        <dbReference type="ARBA" id="ARBA00022842"/>
    </source>
</evidence>
<comment type="caution">
    <text evidence="5">The sequence shown here is derived from an EMBL/GenBank/DDBJ whole genome shotgun (WGS) entry which is preliminary data.</text>
</comment>
<keyword evidence="5" id="KW-0378">Hydrolase</keyword>
<protein>
    <submittedName>
        <fullName evidence="5">HAD family hydrolase</fullName>
        <ecNumber evidence="5">3.1.3.-</ecNumber>
    </submittedName>
</protein>
<proteinExistence type="inferred from homology"/>
<dbReference type="Pfam" id="PF13419">
    <property type="entry name" value="HAD_2"/>
    <property type="match status" value="1"/>
</dbReference>
<dbReference type="InterPro" id="IPR051600">
    <property type="entry name" value="Beta-PGM-like"/>
</dbReference>
<dbReference type="Gene3D" id="1.10.150.240">
    <property type="entry name" value="Putative phosphatase, domain 2"/>
    <property type="match status" value="1"/>
</dbReference>
<evidence type="ECO:0000313" key="6">
    <source>
        <dbReference type="Proteomes" id="UP001559025"/>
    </source>
</evidence>
<dbReference type="SUPFAM" id="SSF56784">
    <property type="entry name" value="HAD-like"/>
    <property type="match status" value="1"/>
</dbReference>